<accession>A0ABV5YPU8</accession>
<evidence type="ECO:0000256" key="1">
    <source>
        <dbReference type="SAM" id="Phobius"/>
    </source>
</evidence>
<evidence type="ECO:0000313" key="2">
    <source>
        <dbReference type="EMBL" id="MFB9837065.1"/>
    </source>
</evidence>
<gene>
    <name evidence="2" type="ORF">ACFFNX_33330</name>
</gene>
<feature type="transmembrane region" description="Helical" evidence="1">
    <location>
        <begin position="20"/>
        <end position="51"/>
    </location>
</feature>
<comment type="caution">
    <text evidence="2">The sequence shown here is derived from an EMBL/GenBank/DDBJ whole genome shotgun (WGS) entry which is preliminary data.</text>
</comment>
<name>A0ABV5YPU8_9ACTN</name>
<sequence length="59" mass="6117">MGPPGTLPPSRRRSWPRTVLLGLAALAAAMITAALIYGLVILAVITALVLIMNGFGSNE</sequence>
<keyword evidence="3" id="KW-1185">Reference proteome</keyword>
<dbReference type="Proteomes" id="UP001589627">
    <property type="component" value="Unassembled WGS sequence"/>
</dbReference>
<protein>
    <submittedName>
        <fullName evidence="2">Uncharacterized protein</fullName>
    </submittedName>
</protein>
<dbReference type="EMBL" id="JBHLZP010000339">
    <property type="protein sequence ID" value="MFB9837065.1"/>
    <property type="molecule type" value="Genomic_DNA"/>
</dbReference>
<keyword evidence="1" id="KW-0472">Membrane</keyword>
<reference evidence="2 3" key="1">
    <citation type="submission" date="2024-09" db="EMBL/GenBank/DDBJ databases">
        <authorList>
            <person name="Sun Q."/>
            <person name="Mori K."/>
        </authorList>
    </citation>
    <scope>NUCLEOTIDE SEQUENCE [LARGE SCALE GENOMIC DNA]</scope>
    <source>
        <strain evidence="2 3">TBRC 0563</strain>
    </source>
</reference>
<dbReference type="RefSeq" id="WP_378209847.1">
    <property type="nucleotide sequence ID" value="NZ_JBHLZP010000339.1"/>
</dbReference>
<keyword evidence="1" id="KW-1133">Transmembrane helix</keyword>
<evidence type="ECO:0000313" key="3">
    <source>
        <dbReference type="Proteomes" id="UP001589627"/>
    </source>
</evidence>
<proteinExistence type="predicted"/>
<organism evidence="2 3">
    <name type="scientific">Actinoallomurus acaciae</name>
    <dbReference type="NCBI Taxonomy" id="502577"/>
    <lineage>
        <taxon>Bacteria</taxon>
        <taxon>Bacillati</taxon>
        <taxon>Actinomycetota</taxon>
        <taxon>Actinomycetes</taxon>
        <taxon>Streptosporangiales</taxon>
        <taxon>Thermomonosporaceae</taxon>
        <taxon>Actinoallomurus</taxon>
    </lineage>
</organism>
<keyword evidence="1" id="KW-0812">Transmembrane</keyword>